<proteinExistence type="inferred from homology"/>
<gene>
    <name evidence="4" type="ORF">GGR44_000067</name>
</gene>
<evidence type="ECO:0000313" key="5">
    <source>
        <dbReference type="Proteomes" id="UP000552757"/>
    </source>
</evidence>
<dbReference type="EMBL" id="JACIEB010000001">
    <property type="protein sequence ID" value="MBB3980436.1"/>
    <property type="molecule type" value="Genomic_DNA"/>
</dbReference>
<reference evidence="4 5" key="1">
    <citation type="submission" date="2020-08" db="EMBL/GenBank/DDBJ databases">
        <title>Genomic Encyclopedia of Type Strains, Phase IV (KMG-IV): sequencing the most valuable type-strain genomes for metagenomic binning, comparative biology and taxonomic classification.</title>
        <authorList>
            <person name="Goeker M."/>
        </authorList>
    </citation>
    <scope>NUCLEOTIDE SEQUENCE [LARGE SCALE GENOMIC DNA]</scope>
    <source>
        <strain evidence="4 5">DSM 29348</strain>
    </source>
</reference>
<feature type="domain" description="PBP" evidence="3">
    <location>
        <begin position="182"/>
        <end position="331"/>
    </location>
</feature>
<dbReference type="InterPro" id="IPR024370">
    <property type="entry name" value="PBP_domain"/>
</dbReference>
<protein>
    <submittedName>
        <fullName evidence="4">ABC-type phosphate transport system substrate-binding protein</fullName>
    </submittedName>
</protein>
<feature type="signal peptide" evidence="2">
    <location>
        <begin position="1"/>
        <end position="25"/>
    </location>
</feature>
<sequence length="591" mass="62466">MLRTVQFLASAAVVVAAGLPAVSGAQTVLNAYGNGASLPAPYWRQAADCYGVKTDLIFAGTPPTTQTLPDFNFAGTPPQDCATTDFNPNHRVTYKSTGSGTGIAAFYSHSPAVAGDIDPAEGTQLFPAIHYALSETSLGTSDVNAYNNGGTVQGVTVVAPGVTPPSGQYPNPRYNYGAMVQFPLLIAPVTIAYDPVYKKVRQGDGSITEYSYNLNFPRADGTGGLRLSQLAVCQIFNGQIKNWNFARLTQLNGNVSLKDPSDSDTFSVPLQIVGRQDSSGTTSLWTRFLANACAAVPGNNYGDSTSRLPGTYKDAGGSTRTTTAANGDDLVGAVWDKTSDNFGAGRVFYTGNDAEVAGKYTVADGNDGVAKYLDFTQDPTSTPGDTVIQGRMGYVGPDYVLPGVLFTEQNTFNLHTSDVQNAAGAFRAPTPVAINAAFGSVLPPETNSSGVYTPVGACASNDLSARCRNQPQDWVEPASKTSPLANPTDVRAYAIVGTSNYLGYSCYAVNSSRTVLNGFITYYMKNRTISDNALGLLVSSGFMPLPPAWRVAIQRTFNDPTDPDGTQLTIHTRGQRSWCPNTGEFGRPIGG</sequence>
<dbReference type="Proteomes" id="UP000552757">
    <property type="component" value="Unassembled WGS sequence"/>
</dbReference>
<evidence type="ECO:0000256" key="1">
    <source>
        <dbReference type="ARBA" id="ARBA00008725"/>
    </source>
</evidence>
<evidence type="ECO:0000313" key="4">
    <source>
        <dbReference type="EMBL" id="MBB3980436.1"/>
    </source>
</evidence>
<dbReference type="PANTHER" id="PTHR42996">
    <property type="entry name" value="PHOSPHATE-BINDING PROTEIN PSTS"/>
    <property type="match status" value="1"/>
</dbReference>
<organism evidence="4 5">
    <name type="scientific">Sphingobium fontiphilum</name>
    <dbReference type="NCBI Taxonomy" id="944425"/>
    <lineage>
        <taxon>Bacteria</taxon>
        <taxon>Pseudomonadati</taxon>
        <taxon>Pseudomonadota</taxon>
        <taxon>Alphaproteobacteria</taxon>
        <taxon>Sphingomonadales</taxon>
        <taxon>Sphingomonadaceae</taxon>
        <taxon>Sphingobium</taxon>
    </lineage>
</organism>
<keyword evidence="2" id="KW-0732">Signal</keyword>
<dbReference type="Pfam" id="PF12849">
    <property type="entry name" value="PBP_like_2"/>
    <property type="match status" value="1"/>
</dbReference>
<evidence type="ECO:0000259" key="3">
    <source>
        <dbReference type="Pfam" id="PF12849"/>
    </source>
</evidence>
<comment type="similarity">
    <text evidence="1">Belongs to the PstS family.</text>
</comment>
<evidence type="ECO:0000256" key="2">
    <source>
        <dbReference type="SAM" id="SignalP"/>
    </source>
</evidence>
<dbReference type="RefSeq" id="WP_183953469.1">
    <property type="nucleotide sequence ID" value="NZ_JACIEB010000001.1"/>
</dbReference>
<dbReference type="PANTHER" id="PTHR42996:SF1">
    <property type="entry name" value="PHOSPHATE-BINDING PROTEIN PSTS"/>
    <property type="match status" value="1"/>
</dbReference>
<accession>A0A7W6DBY2</accession>
<dbReference type="SUPFAM" id="SSF53850">
    <property type="entry name" value="Periplasmic binding protein-like II"/>
    <property type="match status" value="1"/>
</dbReference>
<comment type="caution">
    <text evidence="4">The sequence shown here is derived from an EMBL/GenBank/DDBJ whole genome shotgun (WGS) entry which is preliminary data.</text>
</comment>
<feature type="chain" id="PRO_5030860037" evidence="2">
    <location>
        <begin position="26"/>
        <end position="591"/>
    </location>
</feature>
<name>A0A7W6DBY2_9SPHN</name>
<dbReference type="InterPro" id="IPR050962">
    <property type="entry name" value="Phosphate-bind_PstS"/>
</dbReference>
<dbReference type="Gene3D" id="3.40.190.10">
    <property type="entry name" value="Periplasmic binding protein-like II"/>
    <property type="match status" value="2"/>
</dbReference>
<dbReference type="AlphaFoldDB" id="A0A7W6DBY2"/>
<keyword evidence="5" id="KW-1185">Reference proteome</keyword>